<dbReference type="GO" id="GO:0005525">
    <property type="term" value="F:GTP binding"/>
    <property type="evidence" value="ECO:0007669"/>
    <property type="project" value="UniProtKB-KW"/>
</dbReference>
<keyword evidence="2 13" id="KW-0436">Ligase</keyword>
<accession>A0A6L9EC35</accession>
<dbReference type="Gene3D" id="3.90.1860.10">
    <property type="entry name" value="tRNA-splicing ligase RtcB"/>
    <property type="match status" value="1"/>
</dbReference>
<comment type="cofactor">
    <cofactor evidence="12 13">
        <name>Mn(2+)</name>
        <dbReference type="ChEBI" id="CHEBI:29035"/>
    </cofactor>
    <text evidence="12 13">Binds 2 manganese ions per subunit.</text>
</comment>
<dbReference type="EC" id="6.5.1.-" evidence="13"/>
<protein>
    <recommendedName>
        <fullName evidence="13">tRNA-splicing ligase RtcB</fullName>
        <ecNumber evidence="13">6.5.1.-</ecNumber>
    </recommendedName>
</protein>
<evidence type="ECO:0000256" key="3">
    <source>
        <dbReference type="ARBA" id="ARBA00022723"/>
    </source>
</evidence>
<evidence type="ECO:0000256" key="1">
    <source>
        <dbReference type="ARBA" id="ARBA00008071"/>
    </source>
</evidence>
<evidence type="ECO:0000256" key="11">
    <source>
        <dbReference type="PIRSR" id="PIRSR601233-2"/>
    </source>
</evidence>
<comment type="catalytic activity">
    <reaction evidence="8">
        <text>a 3'-end 3'-phospho-ribonucleotide-RNA + a 5'-end dephospho-ribonucleoside-RNA + GTP = a ribonucleotidyl-ribonucleotide-RNA + GMP + diphosphate</text>
        <dbReference type="Rhea" id="RHEA:68076"/>
        <dbReference type="Rhea" id="RHEA-COMP:10463"/>
        <dbReference type="Rhea" id="RHEA-COMP:13936"/>
        <dbReference type="Rhea" id="RHEA-COMP:17355"/>
        <dbReference type="ChEBI" id="CHEBI:33019"/>
        <dbReference type="ChEBI" id="CHEBI:37565"/>
        <dbReference type="ChEBI" id="CHEBI:58115"/>
        <dbReference type="ChEBI" id="CHEBI:83062"/>
        <dbReference type="ChEBI" id="CHEBI:138284"/>
        <dbReference type="ChEBI" id="CHEBI:173118"/>
        <dbReference type="EC" id="6.5.1.8"/>
    </reaction>
</comment>
<keyword evidence="3 12" id="KW-0479">Metal-binding</keyword>
<dbReference type="PROSITE" id="PS01288">
    <property type="entry name" value="UPF0027"/>
    <property type="match status" value="1"/>
</dbReference>
<keyword evidence="7 12" id="KW-0464">Manganese</keyword>
<keyword evidence="5" id="KW-0692">RNA repair</keyword>
<feature type="binding site" evidence="11">
    <location>
        <position position="387"/>
    </location>
    <ligand>
        <name>GMP</name>
        <dbReference type="ChEBI" id="CHEBI:58115"/>
    </ligand>
</feature>
<evidence type="ECO:0000313" key="14">
    <source>
        <dbReference type="EMBL" id="NAS12266.1"/>
    </source>
</evidence>
<feature type="binding site" evidence="12">
    <location>
        <position position="208"/>
    </location>
    <ligand>
        <name>Mn(2+)</name>
        <dbReference type="ChEBI" id="CHEBI:29035"/>
        <label>1</label>
    </ligand>
</feature>
<dbReference type="AlphaFoldDB" id="A0A6L9EC35"/>
<evidence type="ECO:0000313" key="15">
    <source>
        <dbReference type="Proteomes" id="UP000475249"/>
    </source>
</evidence>
<dbReference type="GO" id="GO:0003972">
    <property type="term" value="F:RNA ligase (ATP) activity"/>
    <property type="evidence" value="ECO:0007669"/>
    <property type="project" value="TreeGrafter"/>
</dbReference>
<keyword evidence="6 11" id="KW-0342">GTP-binding</keyword>
<dbReference type="InterPro" id="IPR001233">
    <property type="entry name" value="RtcB"/>
</dbReference>
<reference evidence="14 15" key="1">
    <citation type="submission" date="2020-01" db="EMBL/GenBank/DDBJ databases">
        <title>Bacteria diversity of Porities sp.</title>
        <authorList>
            <person name="Wang G."/>
        </authorList>
    </citation>
    <scope>NUCLEOTIDE SEQUENCE [LARGE SCALE GENOMIC DNA]</scope>
    <source>
        <strain evidence="14 15">R33</strain>
    </source>
</reference>
<feature type="binding site" evidence="11">
    <location>
        <begin position="207"/>
        <end position="211"/>
    </location>
    <ligand>
        <name>GMP</name>
        <dbReference type="ChEBI" id="CHEBI:58115"/>
    </ligand>
</feature>
<name>A0A6L9EC35_9FLAO</name>
<dbReference type="Pfam" id="PF01139">
    <property type="entry name" value="RtcB"/>
    <property type="match status" value="1"/>
</dbReference>
<feature type="binding site" evidence="11">
    <location>
        <begin position="406"/>
        <end position="409"/>
    </location>
    <ligand>
        <name>GMP</name>
        <dbReference type="ChEBI" id="CHEBI:58115"/>
    </ligand>
</feature>
<dbReference type="GO" id="GO:0170057">
    <property type="term" value="F:RNA ligase (GTP) activity"/>
    <property type="evidence" value="ECO:0007669"/>
    <property type="project" value="UniProtKB-EC"/>
</dbReference>
<comment type="caution">
    <text evidence="14">The sequence shown here is derived from an EMBL/GenBank/DDBJ whole genome shotgun (WGS) entry which is preliminary data.</text>
</comment>
<evidence type="ECO:0000256" key="4">
    <source>
        <dbReference type="ARBA" id="ARBA00022741"/>
    </source>
</evidence>
<dbReference type="EMBL" id="WXYO01000004">
    <property type="protein sequence ID" value="NAS12266.1"/>
    <property type="molecule type" value="Genomic_DNA"/>
</dbReference>
<feature type="binding site" evidence="12">
    <location>
        <position position="100"/>
    </location>
    <ligand>
        <name>Mn(2+)</name>
        <dbReference type="ChEBI" id="CHEBI:29035"/>
        <label>1</label>
    </ligand>
</feature>
<keyword evidence="15" id="KW-1185">Reference proteome</keyword>
<gene>
    <name evidence="13" type="primary">rtcB</name>
    <name evidence="14" type="ORF">GTQ38_09655</name>
</gene>
<proteinExistence type="inferred from homology"/>
<evidence type="ECO:0000256" key="7">
    <source>
        <dbReference type="ARBA" id="ARBA00023211"/>
    </source>
</evidence>
<feature type="binding site" evidence="11">
    <location>
        <begin position="380"/>
        <end position="383"/>
    </location>
    <ligand>
        <name>GMP</name>
        <dbReference type="ChEBI" id="CHEBI:58115"/>
    </ligand>
</feature>
<organism evidence="14 15">
    <name type="scientific">Poritiphilus flavus</name>
    <dbReference type="NCBI Taxonomy" id="2697053"/>
    <lineage>
        <taxon>Bacteria</taxon>
        <taxon>Pseudomonadati</taxon>
        <taxon>Bacteroidota</taxon>
        <taxon>Flavobacteriia</taxon>
        <taxon>Flavobacteriales</taxon>
        <taxon>Flavobacteriaceae</taxon>
        <taxon>Poritiphilus</taxon>
    </lineage>
</organism>
<feature type="binding site" evidence="12">
    <location>
        <position position="331"/>
    </location>
    <ligand>
        <name>Mn(2+)</name>
        <dbReference type="ChEBI" id="CHEBI:29035"/>
        <label>2</label>
    </ligand>
</feature>
<sequence length="483" mass="53425">MQKVAKEHIIKLEDYFWEIPKSFRADMLVPAQILAFEELLDDIIEDRSLNQLVNVATLPGIKKAALVMPDVHEGYGFPIGGVAATSHPDGVISPGGIGYDINCGVRLLRSELQLEDIREQLGPLSKELYEQIPSGMGQGGNIRLSLEELDQVLSQGAAWAIENNYGIEEDLKFTENKGKMEFSDEQFVSVMAKNRGSDQLGTIGSGNHFVEVDYVSEIYDQEVARAFGLEKGQIVVLIHTGSRGLGHQVATDYIRKMMSAMADYDIKLRDRELACVPFNSEEGQEYFKAMCAAANYAWCNRQIITWEVRKAWENVFGKKGGFLKVLYDVAHNIAKIEEHTIAGKEQKVIVHRKGATRAFGPGSRELPEAYRDFGQPVIIPGSMGTCSYVLAGSHRSKEITFGSCCHGAGRRLSRREAKRQVNAPNLKEELQERGIHIKAGSFRGIAEEAPVAYKDVNMVVETVHTSGVAKKVAKLNPVAVIKG</sequence>
<dbReference type="PANTHER" id="PTHR11118">
    <property type="entry name" value="RNA-SPLICING LIGASE RTCB HOMOLOG"/>
    <property type="match status" value="1"/>
</dbReference>
<evidence type="ECO:0000256" key="9">
    <source>
        <dbReference type="ARBA" id="ARBA00049514"/>
    </source>
</evidence>
<evidence type="ECO:0000256" key="6">
    <source>
        <dbReference type="ARBA" id="ARBA00023134"/>
    </source>
</evidence>
<feature type="active site" description="GMP-histidine intermediate" evidence="10">
    <location>
        <position position="406"/>
    </location>
</feature>
<dbReference type="GO" id="GO:0046872">
    <property type="term" value="F:metal ion binding"/>
    <property type="evidence" value="ECO:0007669"/>
    <property type="project" value="UniProtKB-UniRule"/>
</dbReference>
<dbReference type="InterPro" id="IPR036025">
    <property type="entry name" value="RtcB-like_sf"/>
</dbReference>
<feature type="binding site" evidence="11">
    <location>
        <position position="482"/>
    </location>
    <ligand>
        <name>GMP</name>
        <dbReference type="ChEBI" id="CHEBI:58115"/>
    </ligand>
</feature>
<dbReference type="SUPFAM" id="SSF103365">
    <property type="entry name" value="Hypothetical protein PH1602"/>
    <property type="match status" value="1"/>
</dbReference>
<evidence type="ECO:0000256" key="5">
    <source>
        <dbReference type="ARBA" id="ARBA00022800"/>
    </source>
</evidence>
<evidence type="ECO:0000256" key="8">
    <source>
        <dbReference type="ARBA" id="ARBA00047746"/>
    </source>
</evidence>
<evidence type="ECO:0000256" key="10">
    <source>
        <dbReference type="PIRSR" id="PIRSR601233-1"/>
    </source>
</evidence>
<dbReference type="GO" id="GO:0006396">
    <property type="term" value="P:RNA processing"/>
    <property type="evidence" value="ECO:0007669"/>
    <property type="project" value="InterPro"/>
</dbReference>
<dbReference type="GO" id="GO:0042245">
    <property type="term" value="P:RNA repair"/>
    <property type="evidence" value="ECO:0007669"/>
    <property type="project" value="UniProtKB-KW"/>
</dbReference>
<comment type="subunit">
    <text evidence="13">Monomer.</text>
</comment>
<dbReference type="PANTHER" id="PTHR11118:SF1">
    <property type="entry name" value="RNA-SPLICING LIGASE RTCB HOMOLOG"/>
    <property type="match status" value="1"/>
</dbReference>
<dbReference type="Proteomes" id="UP000475249">
    <property type="component" value="Unassembled WGS sequence"/>
</dbReference>
<comment type="catalytic activity">
    <reaction evidence="9">
        <text>a 3'-end 2',3'-cyclophospho-ribonucleotide-RNA + a 5'-end dephospho-ribonucleoside-RNA + GTP + H2O = a ribonucleotidyl-ribonucleotide-RNA + GMP + diphosphate + H(+)</text>
        <dbReference type="Rhea" id="RHEA:68080"/>
        <dbReference type="Rhea" id="RHEA-COMP:10464"/>
        <dbReference type="Rhea" id="RHEA-COMP:13936"/>
        <dbReference type="Rhea" id="RHEA-COMP:17355"/>
        <dbReference type="ChEBI" id="CHEBI:15377"/>
        <dbReference type="ChEBI" id="CHEBI:15378"/>
        <dbReference type="ChEBI" id="CHEBI:33019"/>
        <dbReference type="ChEBI" id="CHEBI:37565"/>
        <dbReference type="ChEBI" id="CHEBI:58115"/>
        <dbReference type="ChEBI" id="CHEBI:83064"/>
        <dbReference type="ChEBI" id="CHEBI:138284"/>
        <dbReference type="ChEBI" id="CHEBI:173118"/>
        <dbReference type="EC" id="6.5.1.8"/>
    </reaction>
</comment>
<feature type="binding site" evidence="11">
    <location>
        <begin position="331"/>
        <end position="332"/>
    </location>
    <ligand>
        <name>GMP</name>
        <dbReference type="ChEBI" id="CHEBI:58115"/>
    </ligand>
</feature>
<evidence type="ECO:0000256" key="12">
    <source>
        <dbReference type="PIRSR" id="PIRSR601233-3"/>
    </source>
</evidence>
<feature type="binding site" evidence="12">
    <location>
        <position position="239"/>
    </location>
    <ligand>
        <name>Mn(2+)</name>
        <dbReference type="ChEBI" id="CHEBI:29035"/>
        <label>2</label>
    </ligand>
</feature>
<evidence type="ECO:0000256" key="13">
    <source>
        <dbReference type="RuleBase" id="RU371113"/>
    </source>
</evidence>
<evidence type="ECO:0000256" key="2">
    <source>
        <dbReference type="ARBA" id="ARBA00022598"/>
    </source>
</evidence>
<keyword evidence="4 11" id="KW-0547">Nucleotide-binding</keyword>
<comment type="similarity">
    <text evidence="1 13">Belongs to the RtcB family.</text>
</comment>
<dbReference type="FunFam" id="3.90.1860.10:FF:000001">
    <property type="entry name" value="tRNA-splicing ligase RtcB homolog"/>
    <property type="match status" value="1"/>
</dbReference>